<dbReference type="PANTHER" id="PTHR21711:SF0">
    <property type="entry name" value="MITOCHONDRIAL INNER MEMBRANE PROTEASE ATP23 HOMOLOG"/>
    <property type="match status" value="1"/>
</dbReference>
<evidence type="ECO:0000256" key="1">
    <source>
        <dbReference type="ARBA" id="ARBA00004137"/>
    </source>
</evidence>
<dbReference type="GO" id="GO:0004222">
    <property type="term" value="F:metalloendopeptidase activity"/>
    <property type="evidence" value="ECO:0007669"/>
    <property type="project" value="InterPro"/>
</dbReference>
<protein>
    <recommendedName>
        <fullName evidence="3 9">Mitochondrial inner membrane protease ATP23</fullName>
        <ecNumber evidence="9">3.4.24.-</ecNumber>
    </recommendedName>
</protein>
<dbReference type="InterPro" id="IPR019165">
    <property type="entry name" value="Peptidase_M76_ATP23"/>
</dbReference>
<evidence type="ECO:0000256" key="4">
    <source>
        <dbReference type="ARBA" id="ARBA00022670"/>
    </source>
</evidence>
<dbReference type="RefSeq" id="XP_064708973.1">
    <property type="nucleotide sequence ID" value="XM_064855384.1"/>
</dbReference>
<evidence type="ECO:0000256" key="7">
    <source>
        <dbReference type="ARBA" id="ARBA00023049"/>
    </source>
</evidence>
<evidence type="ECO:0000313" key="11">
    <source>
        <dbReference type="EMBL" id="KAK5057855.1"/>
    </source>
</evidence>
<evidence type="ECO:0000256" key="6">
    <source>
        <dbReference type="ARBA" id="ARBA00022801"/>
    </source>
</evidence>
<dbReference type="GO" id="GO:0005743">
    <property type="term" value="C:mitochondrial inner membrane"/>
    <property type="evidence" value="ECO:0007669"/>
    <property type="project" value="UniProtKB-SubCell"/>
</dbReference>
<comment type="subcellular location">
    <subcellularLocation>
        <location evidence="1 9">Mitochondrion inner membrane</location>
        <topology evidence="1 9">Peripheral membrane protein</topology>
        <orientation evidence="1 9">Intermembrane side</orientation>
    </subcellularLocation>
</comment>
<dbReference type="Pfam" id="PF09768">
    <property type="entry name" value="Peptidase_M76"/>
    <property type="match status" value="1"/>
</dbReference>
<dbReference type="Proteomes" id="UP001358417">
    <property type="component" value="Unassembled WGS sequence"/>
</dbReference>
<dbReference type="GO" id="GO:0033615">
    <property type="term" value="P:mitochondrial proton-transporting ATP synthase complex assembly"/>
    <property type="evidence" value="ECO:0007669"/>
    <property type="project" value="TreeGrafter"/>
</dbReference>
<keyword evidence="9" id="KW-0999">Mitochondrion inner membrane</keyword>
<keyword evidence="4 9" id="KW-0645">Protease</keyword>
<accession>A0AAV9NH58</accession>
<evidence type="ECO:0000256" key="9">
    <source>
        <dbReference type="RuleBase" id="RU364057"/>
    </source>
</evidence>
<evidence type="ECO:0000256" key="5">
    <source>
        <dbReference type="ARBA" id="ARBA00022723"/>
    </source>
</evidence>
<organism evidence="11 12">
    <name type="scientific">Exophiala bonariae</name>
    <dbReference type="NCBI Taxonomy" id="1690606"/>
    <lineage>
        <taxon>Eukaryota</taxon>
        <taxon>Fungi</taxon>
        <taxon>Dikarya</taxon>
        <taxon>Ascomycota</taxon>
        <taxon>Pezizomycotina</taxon>
        <taxon>Eurotiomycetes</taxon>
        <taxon>Chaetothyriomycetidae</taxon>
        <taxon>Chaetothyriales</taxon>
        <taxon>Herpotrichiellaceae</taxon>
        <taxon>Exophiala</taxon>
    </lineage>
</organism>
<comment type="caution">
    <text evidence="11">The sequence shown here is derived from an EMBL/GenBank/DDBJ whole genome shotgun (WGS) entry which is preliminary data.</text>
</comment>
<keyword evidence="5 9" id="KW-0479">Metal-binding</keyword>
<dbReference type="GO" id="GO:0034982">
    <property type="term" value="P:mitochondrial protein processing"/>
    <property type="evidence" value="ECO:0007669"/>
    <property type="project" value="TreeGrafter"/>
</dbReference>
<feature type="region of interest" description="Disordered" evidence="10">
    <location>
        <begin position="1"/>
        <end position="30"/>
    </location>
</feature>
<evidence type="ECO:0000256" key="3">
    <source>
        <dbReference type="ARBA" id="ARBA00014615"/>
    </source>
</evidence>
<keyword evidence="9" id="KW-0472">Membrane</keyword>
<comment type="similarity">
    <text evidence="2 9">Belongs to the peptidase M76 family.</text>
</comment>
<keyword evidence="9" id="KW-0496">Mitochondrion</keyword>
<keyword evidence="12" id="KW-1185">Reference proteome</keyword>
<keyword evidence="7 9" id="KW-0482">Metalloprotease</keyword>
<dbReference type="GO" id="GO:0046872">
    <property type="term" value="F:metal ion binding"/>
    <property type="evidence" value="ECO:0007669"/>
    <property type="project" value="UniProtKB-KW"/>
</dbReference>
<evidence type="ECO:0000256" key="2">
    <source>
        <dbReference type="ARBA" id="ARBA00009915"/>
    </source>
</evidence>
<comment type="function">
    <text evidence="8">Has a dual role in the assembly of mitochondrial ATPase. Acts as a protease that removes N-terminal residues of mitochondrial ATPase CF(0) subunit 6 at the intermembrane space side. Also involved in the correct assembly of the membrane-embedded ATPase CF(0) particle, probably mediating association of subunit 6 with the subunit 9 ring.</text>
</comment>
<name>A0AAV9NH58_9EURO</name>
<dbReference type="PANTHER" id="PTHR21711">
    <property type="entry name" value="MITOCHONDRIAL INNER MEMBRANE PROTEASE"/>
    <property type="match status" value="1"/>
</dbReference>
<dbReference type="GeneID" id="89980006"/>
<evidence type="ECO:0000313" key="12">
    <source>
        <dbReference type="Proteomes" id="UP001358417"/>
    </source>
</evidence>
<proteinExistence type="inferred from homology"/>
<dbReference type="AlphaFoldDB" id="A0AAV9NH58"/>
<sequence length="252" mass="28736">MAEANSSNPNTSTSTSSDTTTTPAQHGWNGSAFLPSDSWLNRTKNFYRMATSQMSAAGAEQYWWDSDQRTSGFDCARCEKNRDELLKTSPIIVYMRHNIAQLGGNLGAHNIRCRTCPEKAEGGFDHEYGIRICANYVGTKKKLEDVMAHEMVHAYDHLRFKTNLDRDSDLRHSACSEIRASNLSGECRWANEFFKNGFMKLTNHHQECVRRRAVLSVMARPNCKDDVEAVKVVNEVWDSCFTDTRPFDEIYR</sequence>
<dbReference type="EC" id="3.4.24.-" evidence="9"/>
<feature type="compositionally biased region" description="Low complexity" evidence="10">
    <location>
        <begin position="1"/>
        <end position="23"/>
    </location>
</feature>
<gene>
    <name evidence="11" type="ORF">LTR84_011856</name>
</gene>
<reference evidence="11 12" key="1">
    <citation type="submission" date="2023-08" db="EMBL/GenBank/DDBJ databases">
        <title>Black Yeasts Isolated from many extreme environments.</title>
        <authorList>
            <person name="Coleine C."/>
            <person name="Stajich J.E."/>
            <person name="Selbmann L."/>
        </authorList>
    </citation>
    <scope>NUCLEOTIDE SEQUENCE [LARGE SCALE GENOMIC DNA]</scope>
    <source>
        <strain evidence="11 12">CCFEE 5792</strain>
    </source>
</reference>
<evidence type="ECO:0000256" key="8">
    <source>
        <dbReference type="ARBA" id="ARBA00025322"/>
    </source>
</evidence>
<evidence type="ECO:0000256" key="10">
    <source>
        <dbReference type="SAM" id="MobiDB-lite"/>
    </source>
</evidence>
<keyword evidence="6 9" id="KW-0378">Hydrolase</keyword>
<dbReference type="EMBL" id="JAVRRD010000006">
    <property type="protein sequence ID" value="KAK5057855.1"/>
    <property type="molecule type" value="Genomic_DNA"/>
</dbReference>